<keyword evidence="2 6" id="KW-0288">FMN</keyword>
<dbReference type="PANTHER" id="PTHR43741">
    <property type="entry name" value="FMN-DEPENDENT NADH-AZOREDUCTASE 1"/>
    <property type="match status" value="1"/>
</dbReference>
<comment type="subunit">
    <text evidence="6">Homodimer.</text>
</comment>
<dbReference type="EC" id="1.6.5.-" evidence="6"/>
<evidence type="ECO:0000313" key="8">
    <source>
        <dbReference type="EMBL" id="SDD17223.1"/>
    </source>
</evidence>
<dbReference type="Pfam" id="PF02525">
    <property type="entry name" value="Flavodoxin_2"/>
    <property type="match status" value="1"/>
</dbReference>
<evidence type="ECO:0000256" key="2">
    <source>
        <dbReference type="ARBA" id="ARBA00022643"/>
    </source>
</evidence>
<dbReference type="EC" id="1.7.1.17" evidence="6"/>
<dbReference type="SUPFAM" id="SSF52218">
    <property type="entry name" value="Flavoproteins"/>
    <property type="match status" value="1"/>
</dbReference>
<evidence type="ECO:0000256" key="4">
    <source>
        <dbReference type="ARBA" id="ARBA00023027"/>
    </source>
</evidence>
<dbReference type="Gene3D" id="3.40.50.360">
    <property type="match status" value="1"/>
</dbReference>
<feature type="binding site" evidence="6">
    <location>
        <begin position="85"/>
        <end position="88"/>
    </location>
    <ligand>
        <name>FMN</name>
        <dbReference type="ChEBI" id="CHEBI:58210"/>
    </ligand>
</feature>
<dbReference type="HAMAP" id="MF_01216">
    <property type="entry name" value="Azoreductase_type1"/>
    <property type="match status" value="1"/>
</dbReference>
<dbReference type="GO" id="GO:0009055">
    <property type="term" value="F:electron transfer activity"/>
    <property type="evidence" value="ECO:0007669"/>
    <property type="project" value="UniProtKB-UniRule"/>
</dbReference>
<dbReference type="GO" id="GO:0016652">
    <property type="term" value="F:oxidoreductase activity, acting on NAD(P)H as acceptor"/>
    <property type="evidence" value="ECO:0007669"/>
    <property type="project" value="UniProtKB-UniRule"/>
</dbReference>
<dbReference type="STRING" id="265719.SAMN04488509_101553"/>
<keyword evidence="1 6" id="KW-0285">Flavoprotein</keyword>
<keyword evidence="9" id="KW-1185">Reference proteome</keyword>
<dbReference type="Proteomes" id="UP000199603">
    <property type="component" value="Unassembled WGS sequence"/>
</dbReference>
<dbReference type="GO" id="GO:0010181">
    <property type="term" value="F:FMN binding"/>
    <property type="evidence" value="ECO:0007669"/>
    <property type="project" value="UniProtKB-UniRule"/>
</dbReference>
<dbReference type="EMBL" id="FNAG01000001">
    <property type="protein sequence ID" value="SDD17223.1"/>
    <property type="molecule type" value="Genomic_DNA"/>
</dbReference>
<dbReference type="InterPro" id="IPR003680">
    <property type="entry name" value="Flavodoxin_fold"/>
</dbReference>
<dbReference type="InterPro" id="IPR023048">
    <property type="entry name" value="NADH:quinone_OxRdtase_FMN_depd"/>
</dbReference>
<comment type="catalytic activity">
    <reaction evidence="6">
        <text>2 a quinone + NADH + H(+) = 2 a 1,4-benzosemiquinone + NAD(+)</text>
        <dbReference type="Rhea" id="RHEA:65952"/>
        <dbReference type="ChEBI" id="CHEBI:15378"/>
        <dbReference type="ChEBI" id="CHEBI:57540"/>
        <dbReference type="ChEBI" id="CHEBI:57945"/>
        <dbReference type="ChEBI" id="CHEBI:132124"/>
        <dbReference type="ChEBI" id="CHEBI:134225"/>
    </reaction>
</comment>
<proteinExistence type="inferred from homology"/>
<dbReference type="InterPro" id="IPR029039">
    <property type="entry name" value="Flavoprotein-like_sf"/>
</dbReference>
<gene>
    <name evidence="6" type="primary">azoR</name>
    <name evidence="8" type="ORF">SAMN04488509_101553</name>
</gene>
<name>A0A1G6SKA9_9GAMM</name>
<accession>A0A1G6SKA9</accession>
<dbReference type="OrthoDB" id="9787136at2"/>
<comment type="function">
    <text evidence="6">Quinone reductase that provides resistance to thiol-specific stress caused by electrophilic quinones.</text>
</comment>
<comment type="function">
    <text evidence="6">Also exhibits azoreductase activity. Catalyzes the reductive cleavage of the azo bond in aromatic azo compounds to the corresponding amines.</text>
</comment>
<feature type="binding site" evidence="6">
    <location>
        <begin position="15"/>
        <end position="17"/>
    </location>
    <ligand>
        <name>FMN</name>
        <dbReference type="ChEBI" id="CHEBI:58210"/>
    </ligand>
</feature>
<feature type="binding site" evidence="6">
    <location>
        <begin position="129"/>
        <end position="132"/>
    </location>
    <ligand>
        <name>FMN</name>
        <dbReference type="ChEBI" id="CHEBI:58210"/>
    </ligand>
</feature>
<evidence type="ECO:0000256" key="1">
    <source>
        <dbReference type="ARBA" id="ARBA00022630"/>
    </source>
</evidence>
<sequence>MKVLHIDSSALGSASASRELTAAVVRQLRADSPHVEVSYRDLDAQPLPHFTGATLAKSDPAEAELAKTVLEEFLAADVVVIGAPMYNFSLPSTLKAWIDRIAVAGVTFRYTANGPEGLAGSKRVIVASTRGGIYGDASPADFQEAYLRQVFAFLGISSIEVLRAEGLNLSPENRQQGLAAAHAAIGRTTAAAA</sequence>
<dbReference type="AlphaFoldDB" id="A0A1G6SKA9"/>
<dbReference type="InterPro" id="IPR050104">
    <property type="entry name" value="FMN-dep_NADH:Q_OxRdtase_AzoR1"/>
</dbReference>
<dbReference type="RefSeq" id="WP_091238524.1">
    <property type="nucleotide sequence ID" value="NZ_FNAG01000001.1"/>
</dbReference>
<dbReference type="PANTHER" id="PTHR43741:SF4">
    <property type="entry name" value="FMN-DEPENDENT NADH:QUINONE OXIDOREDUCTASE"/>
    <property type="match status" value="1"/>
</dbReference>
<evidence type="ECO:0000256" key="3">
    <source>
        <dbReference type="ARBA" id="ARBA00023002"/>
    </source>
</evidence>
<comment type="cofactor">
    <cofactor evidence="6">
        <name>FMN</name>
        <dbReference type="ChEBI" id="CHEBI:58210"/>
    </cofactor>
    <text evidence="6">Binds 1 FMN per subunit.</text>
</comment>
<comment type="similarity">
    <text evidence="6">Belongs to the azoreductase type 1 family.</text>
</comment>
<feature type="domain" description="Flavodoxin-like fold" evidence="7">
    <location>
        <begin position="1"/>
        <end position="185"/>
    </location>
</feature>
<evidence type="ECO:0000259" key="7">
    <source>
        <dbReference type="Pfam" id="PF02525"/>
    </source>
</evidence>
<reference evidence="8 9" key="1">
    <citation type="submission" date="2016-10" db="EMBL/GenBank/DDBJ databases">
        <authorList>
            <person name="de Groot N.N."/>
        </authorList>
    </citation>
    <scope>NUCLEOTIDE SEQUENCE [LARGE SCALE GENOMIC DNA]</scope>
    <source>
        <strain evidence="8 9">DSM 16957</strain>
    </source>
</reference>
<evidence type="ECO:0000313" key="9">
    <source>
        <dbReference type="Proteomes" id="UP000199603"/>
    </source>
</evidence>
<organism evidence="8 9">
    <name type="scientific">Aquimonas voraii</name>
    <dbReference type="NCBI Taxonomy" id="265719"/>
    <lineage>
        <taxon>Bacteria</taxon>
        <taxon>Pseudomonadati</taxon>
        <taxon>Pseudomonadota</taxon>
        <taxon>Gammaproteobacteria</taxon>
        <taxon>Lysobacterales</taxon>
        <taxon>Lysobacteraceae</taxon>
        <taxon>Aquimonas</taxon>
    </lineage>
</organism>
<keyword evidence="3 6" id="KW-0560">Oxidoreductase</keyword>
<keyword evidence="4 6" id="KW-0520">NAD</keyword>
<comment type="catalytic activity">
    <reaction evidence="5">
        <text>N,N-dimethyl-1,4-phenylenediamine + anthranilate + 2 NAD(+) = 2-(4-dimethylaminophenyl)diazenylbenzoate + 2 NADH + 2 H(+)</text>
        <dbReference type="Rhea" id="RHEA:55872"/>
        <dbReference type="ChEBI" id="CHEBI:15378"/>
        <dbReference type="ChEBI" id="CHEBI:15783"/>
        <dbReference type="ChEBI" id="CHEBI:16567"/>
        <dbReference type="ChEBI" id="CHEBI:57540"/>
        <dbReference type="ChEBI" id="CHEBI:57945"/>
        <dbReference type="ChEBI" id="CHEBI:71579"/>
        <dbReference type="EC" id="1.7.1.17"/>
    </reaction>
    <physiologicalReaction direction="right-to-left" evidence="5">
        <dbReference type="Rhea" id="RHEA:55874"/>
    </physiologicalReaction>
</comment>
<dbReference type="GO" id="GO:0016655">
    <property type="term" value="F:oxidoreductase activity, acting on NAD(P)H, quinone or similar compound as acceptor"/>
    <property type="evidence" value="ECO:0007669"/>
    <property type="project" value="InterPro"/>
</dbReference>
<evidence type="ECO:0000256" key="5">
    <source>
        <dbReference type="ARBA" id="ARBA00048542"/>
    </source>
</evidence>
<evidence type="ECO:0000256" key="6">
    <source>
        <dbReference type="HAMAP-Rule" id="MF_01216"/>
    </source>
</evidence>
<protein>
    <recommendedName>
        <fullName evidence="6">FMN dependent NADH:quinone oxidoreductase</fullName>
        <ecNumber evidence="6">1.6.5.-</ecNumber>
    </recommendedName>
    <alternativeName>
        <fullName evidence="6">Azo-dye reductase</fullName>
    </alternativeName>
    <alternativeName>
        <fullName evidence="6">FMN-dependent NADH-azo compound oxidoreductase</fullName>
    </alternativeName>
    <alternativeName>
        <fullName evidence="6">FMN-dependent NADH-azoreductase</fullName>
        <ecNumber evidence="6">1.7.1.17</ecNumber>
    </alternativeName>
</protein>
<feature type="binding site" evidence="6">
    <location>
        <position position="9"/>
    </location>
    <ligand>
        <name>FMN</name>
        <dbReference type="ChEBI" id="CHEBI:58210"/>
    </ligand>
</feature>